<dbReference type="Proteomes" id="UP000789759">
    <property type="component" value="Unassembled WGS sequence"/>
</dbReference>
<dbReference type="EMBL" id="CAJVQA010008431">
    <property type="protein sequence ID" value="CAG8671596.1"/>
    <property type="molecule type" value="Genomic_DNA"/>
</dbReference>
<evidence type="ECO:0000313" key="1">
    <source>
        <dbReference type="EMBL" id="CAG8671596.1"/>
    </source>
</evidence>
<protein>
    <submittedName>
        <fullName evidence="1">9266_t:CDS:1</fullName>
    </submittedName>
</protein>
<organism evidence="1 2">
    <name type="scientific">Cetraspora pellucida</name>
    <dbReference type="NCBI Taxonomy" id="1433469"/>
    <lineage>
        <taxon>Eukaryota</taxon>
        <taxon>Fungi</taxon>
        <taxon>Fungi incertae sedis</taxon>
        <taxon>Mucoromycota</taxon>
        <taxon>Glomeromycotina</taxon>
        <taxon>Glomeromycetes</taxon>
        <taxon>Diversisporales</taxon>
        <taxon>Gigasporaceae</taxon>
        <taxon>Cetraspora</taxon>
    </lineage>
</organism>
<accession>A0A9N9EAB8</accession>
<comment type="caution">
    <text evidence="1">The sequence shown here is derived from an EMBL/GenBank/DDBJ whole genome shotgun (WGS) entry which is preliminary data.</text>
</comment>
<gene>
    <name evidence="1" type="ORF">CPELLU_LOCUS10305</name>
</gene>
<dbReference type="OrthoDB" id="2408157at2759"/>
<evidence type="ECO:0000313" key="2">
    <source>
        <dbReference type="Proteomes" id="UP000789759"/>
    </source>
</evidence>
<proteinExistence type="predicted"/>
<reference evidence="1" key="1">
    <citation type="submission" date="2021-06" db="EMBL/GenBank/DDBJ databases">
        <authorList>
            <person name="Kallberg Y."/>
            <person name="Tangrot J."/>
            <person name="Rosling A."/>
        </authorList>
    </citation>
    <scope>NUCLEOTIDE SEQUENCE</scope>
    <source>
        <strain evidence="1">FL966</strain>
    </source>
</reference>
<name>A0A9N9EAB8_9GLOM</name>
<keyword evidence="2" id="KW-1185">Reference proteome</keyword>
<sequence>MCIIYLTICSLHNALLKEFLDEDTMDEIDLDMTNDINIFDEKSEDKELEQIKSPAEHIKKIMSKLFIKYYKFSNDRILFTATAIDPRCKNFKFEGATLKYQDYLRLEYDQIISDKSFGSSLNKVAFDLSGSFISTVFMVVQQKVTHKNEVDQYLMMKTIGPLKNLLQW</sequence>
<dbReference type="AlphaFoldDB" id="A0A9N9EAB8"/>